<comment type="caution">
    <text evidence="14">The sequence shown here is derived from an EMBL/GenBank/DDBJ whole genome shotgun (WGS) entry which is preliminary data.</text>
</comment>
<evidence type="ECO:0000259" key="11">
    <source>
        <dbReference type="Pfam" id="PF00133"/>
    </source>
</evidence>
<sequence length="877" mass="100991">MDNFVNASKELKNGEFWAKIRQYMKELPKAYDASKIEDEIYKACEDSGYFNPDNLPGKRKESFTISMPPPNVTGVLHVGHAVMLAIQDIVIRFQRMQGKKALWLPGVDHAAIATQAKVERDLYERDKKTRHDLGREEFLKRVNDFAMESRSTIENQIRKMGSSCDWSRERYTLDEGLSMAVQQAFIEMYKAGLIYRGHRIVNWDPKLQTTVSDDEIEYIEVAEPFYYMQYGPFEIATSRPETKFGDKYVVMHPKDKRYKNYKHGEKFEAEWINGKITATVIKDEAIDMELGTGVMTITPWHDATDFDIAERHNLDKEQIIDFDGKLLPIAQEFTGMPIAEARKKIVAKLKKKVLLTKVDEKYVHSVATNMRGGGTIEPQIKEQWFVDVNKPVKKFGGKSLKDKALEVVKKGEIEIIPDRFNKVYYHWLENLRDWCISRQIWFGHRVPAWYKNGEMKVSTTSPGDGWEQDPDTLDTWFSSGLWTFSTLGWPEKTKDLATFHPTALMETGYDILFFWVARMIIMSTFLLEEIPFKHVYLHGLVRAKGGAKMSKSLGNAIDPLDVVKKYGTDAVRLSLVIGATPGNDVQMYDEKIAGFRNFTNKLWNICRFILMTVEEPKLVTKAPKPKTDADEWILNLLHAEVQAQTKLLETYQFSQAGERLRDFTWNELADWYLEIAKIEKGKDEILLYILQTILKLWHPFMPFVTEELWKNLNHDMLMIQNWPEAKGKTRPNDFVLVKDIIAMIRNLRAENKIAPSQKINATIIAGKQEKIVSQNIEIVKGLARLENCDVMKTGERPTQSLTKAIGGLEIHLLVDDSGQQEQIAKEIGSVENYISQIEKKLANKEFVKNAPKEIVDAEKEKLVAQQEKLNVLKARVK</sequence>
<dbReference type="InterPro" id="IPR009008">
    <property type="entry name" value="Val/Leu/Ile-tRNA-synth_edit"/>
</dbReference>
<dbReference type="GO" id="GO:0002161">
    <property type="term" value="F:aminoacyl-tRNA deacylase activity"/>
    <property type="evidence" value="ECO:0007669"/>
    <property type="project" value="InterPro"/>
</dbReference>
<dbReference type="InterPro" id="IPR019499">
    <property type="entry name" value="Val-tRNA_synth_tRNA-bd"/>
</dbReference>
<dbReference type="Proteomes" id="UP000230935">
    <property type="component" value="Unassembled WGS sequence"/>
</dbReference>
<dbReference type="PANTHER" id="PTHR11946:SF93">
    <property type="entry name" value="VALINE--TRNA LIGASE, CHLOROPLASTIC_MITOCHONDRIAL 2"/>
    <property type="match status" value="1"/>
</dbReference>
<dbReference type="InterPro" id="IPR037118">
    <property type="entry name" value="Val-tRNA_synth_C_sf"/>
</dbReference>
<dbReference type="NCBIfam" id="TIGR00422">
    <property type="entry name" value="valS"/>
    <property type="match status" value="1"/>
</dbReference>
<dbReference type="GO" id="GO:0006438">
    <property type="term" value="P:valyl-tRNA aminoacylation"/>
    <property type="evidence" value="ECO:0007669"/>
    <property type="project" value="UniProtKB-UniRule"/>
</dbReference>
<dbReference type="InterPro" id="IPR014729">
    <property type="entry name" value="Rossmann-like_a/b/a_fold"/>
</dbReference>
<dbReference type="Pfam" id="PF10458">
    <property type="entry name" value="Val_tRNA-synt_C"/>
    <property type="match status" value="1"/>
</dbReference>
<dbReference type="EC" id="6.1.1.9" evidence="10"/>
<dbReference type="Gene3D" id="3.40.50.620">
    <property type="entry name" value="HUPs"/>
    <property type="match status" value="2"/>
</dbReference>
<name>A0A2H0W2Y2_9BACT</name>
<dbReference type="CDD" id="cd00817">
    <property type="entry name" value="ValRS_core"/>
    <property type="match status" value="1"/>
</dbReference>
<dbReference type="PRINTS" id="PR00986">
    <property type="entry name" value="TRNASYNTHVAL"/>
</dbReference>
<evidence type="ECO:0000256" key="2">
    <source>
        <dbReference type="ARBA" id="ARBA00011245"/>
    </source>
</evidence>
<organism evidence="14 15">
    <name type="scientific">Candidatus Buchananbacteria bacterium CG10_big_fil_rev_8_21_14_0_10_42_9</name>
    <dbReference type="NCBI Taxonomy" id="1974526"/>
    <lineage>
        <taxon>Bacteria</taxon>
        <taxon>Candidatus Buchananiibacteriota</taxon>
    </lineage>
</organism>
<protein>
    <recommendedName>
        <fullName evidence="10">Valine--tRNA ligase</fullName>
        <ecNumber evidence="10">6.1.1.9</ecNumber>
    </recommendedName>
    <alternativeName>
        <fullName evidence="10">Valyl-tRNA synthetase</fullName>
        <shortName evidence="10">ValRS</shortName>
    </alternativeName>
</protein>
<evidence type="ECO:0000256" key="7">
    <source>
        <dbReference type="ARBA" id="ARBA00022917"/>
    </source>
</evidence>
<comment type="similarity">
    <text evidence="10">Belongs to the class-I aminoacyl-tRNA synthetase family. ValS type 1 subfamily.</text>
</comment>
<comment type="catalytic activity">
    <reaction evidence="9 10">
        <text>tRNA(Val) + L-valine + ATP = L-valyl-tRNA(Val) + AMP + diphosphate</text>
        <dbReference type="Rhea" id="RHEA:10704"/>
        <dbReference type="Rhea" id="RHEA-COMP:9672"/>
        <dbReference type="Rhea" id="RHEA-COMP:9708"/>
        <dbReference type="ChEBI" id="CHEBI:30616"/>
        <dbReference type="ChEBI" id="CHEBI:33019"/>
        <dbReference type="ChEBI" id="CHEBI:57762"/>
        <dbReference type="ChEBI" id="CHEBI:78442"/>
        <dbReference type="ChEBI" id="CHEBI:78537"/>
        <dbReference type="ChEBI" id="CHEBI:456215"/>
        <dbReference type="EC" id="6.1.1.9"/>
    </reaction>
</comment>
<evidence type="ECO:0000256" key="8">
    <source>
        <dbReference type="ARBA" id="ARBA00023146"/>
    </source>
</evidence>
<evidence type="ECO:0000259" key="13">
    <source>
        <dbReference type="Pfam" id="PF10458"/>
    </source>
</evidence>
<evidence type="ECO:0000256" key="1">
    <source>
        <dbReference type="ARBA" id="ARBA00004496"/>
    </source>
</evidence>
<feature type="short sequence motif" description="'HIGH' region" evidence="10">
    <location>
        <begin position="70"/>
        <end position="80"/>
    </location>
</feature>
<dbReference type="InterPro" id="IPR033705">
    <property type="entry name" value="Anticodon_Ia_Val"/>
</dbReference>
<feature type="domain" description="Valyl-tRNA synthetase tRNA-binding arm" evidence="13">
    <location>
        <begin position="822"/>
        <end position="876"/>
    </location>
</feature>
<comment type="subunit">
    <text evidence="2 10">Monomer.</text>
</comment>
<comment type="domain">
    <text evidence="10">The C-terminal coiled-coil domain is crucial for aminoacylation activity.</text>
</comment>
<dbReference type="Pfam" id="PF08264">
    <property type="entry name" value="Anticodon_1"/>
    <property type="match status" value="1"/>
</dbReference>
<dbReference type="InterPro" id="IPR002303">
    <property type="entry name" value="Valyl-tRNA_ligase"/>
</dbReference>
<gene>
    <name evidence="10" type="primary">valS</name>
    <name evidence="14" type="ORF">COT81_03490</name>
</gene>
<dbReference type="HAMAP" id="MF_02004">
    <property type="entry name" value="Val_tRNA_synth_type1"/>
    <property type="match status" value="1"/>
</dbReference>
<proteinExistence type="inferred from homology"/>
<dbReference type="InterPro" id="IPR013155">
    <property type="entry name" value="M/V/L/I-tRNA-synth_anticd-bd"/>
</dbReference>
<dbReference type="GO" id="GO:0005524">
    <property type="term" value="F:ATP binding"/>
    <property type="evidence" value="ECO:0007669"/>
    <property type="project" value="UniProtKB-UniRule"/>
</dbReference>
<feature type="short sequence motif" description="'KMSKS' region" evidence="10">
    <location>
        <begin position="548"/>
        <end position="552"/>
    </location>
</feature>
<comment type="domain">
    <text evidence="10">ValRS has two distinct active sites: one for aminoacylation and one for editing. The misactivated threonine is translocated from the active site to the editing site.</text>
</comment>
<dbReference type="AlphaFoldDB" id="A0A2H0W2Y2"/>
<evidence type="ECO:0000313" key="15">
    <source>
        <dbReference type="Proteomes" id="UP000230935"/>
    </source>
</evidence>
<comment type="subcellular location">
    <subcellularLocation>
        <location evidence="1 10">Cytoplasm</location>
    </subcellularLocation>
</comment>
<dbReference type="SUPFAM" id="SSF47323">
    <property type="entry name" value="Anticodon-binding domain of a subclass of class I aminoacyl-tRNA synthetases"/>
    <property type="match status" value="1"/>
</dbReference>
<dbReference type="InterPro" id="IPR002300">
    <property type="entry name" value="aa-tRNA-synth_Ia"/>
</dbReference>
<keyword evidence="7 10" id="KW-0648">Protein biosynthesis</keyword>
<dbReference type="Pfam" id="PF00133">
    <property type="entry name" value="tRNA-synt_1"/>
    <property type="match status" value="2"/>
</dbReference>
<keyword evidence="8 10" id="KW-0030">Aminoacyl-tRNA synthetase</keyword>
<evidence type="ECO:0000256" key="4">
    <source>
        <dbReference type="ARBA" id="ARBA00022598"/>
    </source>
</evidence>
<evidence type="ECO:0000256" key="10">
    <source>
        <dbReference type="HAMAP-Rule" id="MF_02004"/>
    </source>
</evidence>
<dbReference type="InterPro" id="IPR010978">
    <property type="entry name" value="tRNA-bd_arm"/>
</dbReference>
<dbReference type="GO" id="GO:0005829">
    <property type="term" value="C:cytosol"/>
    <property type="evidence" value="ECO:0007669"/>
    <property type="project" value="TreeGrafter"/>
</dbReference>
<dbReference type="CDD" id="cd07962">
    <property type="entry name" value="Anticodon_Ia_Val"/>
    <property type="match status" value="1"/>
</dbReference>
<dbReference type="SUPFAM" id="SSF50677">
    <property type="entry name" value="ValRS/IleRS/LeuRS editing domain"/>
    <property type="match status" value="1"/>
</dbReference>
<evidence type="ECO:0000256" key="6">
    <source>
        <dbReference type="ARBA" id="ARBA00022840"/>
    </source>
</evidence>
<dbReference type="FunFam" id="3.40.50.620:FF:000032">
    <property type="entry name" value="Valine--tRNA ligase"/>
    <property type="match status" value="1"/>
</dbReference>
<reference evidence="15" key="1">
    <citation type="submission" date="2017-09" db="EMBL/GenBank/DDBJ databases">
        <title>Depth-based differentiation of microbial function through sediment-hosted aquifers and enrichment of novel symbionts in the deep terrestrial subsurface.</title>
        <authorList>
            <person name="Probst A.J."/>
            <person name="Ladd B."/>
            <person name="Jarett J.K."/>
            <person name="Geller-Mcgrath D.E."/>
            <person name="Sieber C.M.K."/>
            <person name="Emerson J.B."/>
            <person name="Anantharaman K."/>
            <person name="Thomas B.C."/>
            <person name="Malmstrom R."/>
            <person name="Stieglmeier M."/>
            <person name="Klingl A."/>
            <person name="Woyke T."/>
            <person name="Ryan C.M."/>
            <person name="Banfield J.F."/>
        </authorList>
    </citation>
    <scope>NUCLEOTIDE SEQUENCE [LARGE SCALE GENOMIC DNA]</scope>
</reference>
<dbReference type="PROSITE" id="PS00178">
    <property type="entry name" value="AA_TRNA_LIGASE_I"/>
    <property type="match status" value="1"/>
</dbReference>
<evidence type="ECO:0000256" key="9">
    <source>
        <dbReference type="ARBA" id="ARBA00047552"/>
    </source>
</evidence>
<feature type="domain" description="Methionyl/Valyl/Leucyl/Isoleucyl-tRNA synthetase anticodon-binding" evidence="12">
    <location>
        <begin position="630"/>
        <end position="761"/>
    </location>
</feature>
<evidence type="ECO:0000256" key="5">
    <source>
        <dbReference type="ARBA" id="ARBA00022741"/>
    </source>
</evidence>
<dbReference type="SUPFAM" id="SSF46589">
    <property type="entry name" value="tRNA-binding arm"/>
    <property type="match status" value="1"/>
</dbReference>
<dbReference type="GO" id="GO:0004832">
    <property type="term" value="F:valine-tRNA ligase activity"/>
    <property type="evidence" value="ECO:0007669"/>
    <property type="project" value="UniProtKB-UniRule"/>
</dbReference>
<keyword evidence="4 10" id="KW-0436">Ligase</keyword>
<comment type="function">
    <text evidence="10">Catalyzes the attachment of valine to tRNA(Val). As ValRS can inadvertently accommodate and process structurally similar amino acids such as threonine, to avoid such errors, it has a 'posttransfer' editing activity that hydrolyzes mischarged Thr-tRNA(Val) in a tRNA-dependent manner.</text>
</comment>
<keyword evidence="3 10" id="KW-0963">Cytoplasm</keyword>
<dbReference type="InterPro" id="IPR001412">
    <property type="entry name" value="aa-tRNA-synth_I_CS"/>
</dbReference>
<evidence type="ECO:0000313" key="14">
    <source>
        <dbReference type="EMBL" id="PIS05000.1"/>
    </source>
</evidence>
<dbReference type="Gene3D" id="1.10.287.380">
    <property type="entry name" value="Valyl-tRNA synthetase, C-terminal domain"/>
    <property type="match status" value="1"/>
</dbReference>
<dbReference type="NCBIfam" id="NF004349">
    <property type="entry name" value="PRK05729.1"/>
    <property type="match status" value="1"/>
</dbReference>
<feature type="binding site" evidence="10">
    <location>
        <position position="551"/>
    </location>
    <ligand>
        <name>ATP</name>
        <dbReference type="ChEBI" id="CHEBI:30616"/>
    </ligand>
</feature>
<dbReference type="PANTHER" id="PTHR11946">
    <property type="entry name" value="VALYL-TRNA SYNTHETASES"/>
    <property type="match status" value="1"/>
</dbReference>
<dbReference type="Gene3D" id="1.10.730.10">
    <property type="entry name" value="Isoleucyl-tRNA Synthetase, Domain 1"/>
    <property type="match status" value="1"/>
</dbReference>
<feature type="domain" description="Aminoacyl-tRNA synthetase class Ia" evidence="11">
    <location>
        <begin position="464"/>
        <end position="587"/>
    </location>
</feature>
<keyword evidence="6 10" id="KW-0067">ATP-binding</keyword>
<dbReference type="EMBL" id="PEZZ01000027">
    <property type="protein sequence ID" value="PIS05000.1"/>
    <property type="molecule type" value="Genomic_DNA"/>
</dbReference>
<accession>A0A2H0W2Y2</accession>
<keyword evidence="10" id="KW-0175">Coiled coil</keyword>
<keyword evidence="5 10" id="KW-0547">Nucleotide-binding</keyword>
<dbReference type="SUPFAM" id="SSF52374">
    <property type="entry name" value="Nucleotidylyl transferase"/>
    <property type="match status" value="1"/>
</dbReference>
<evidence type="ECO:0000256" key="3">
    <source>
        <dbReference type="ARBA" id="ARBA00022490"/>
    </source>
</evidence>
<feature type="domain" description="Aminoacyl-tRNA synthetase class Ia" evidence="11">
    <location>
        <begin position="40"/>
        <end position="458"/>
    </location>
</feature>
<dbReference type="InterPro" id="IPR009080">
    <property type="entry name" value="tRNAsynth_Ia_anticodon-bd"/>
</dbReference>
<evidence type="ECO:0000259" key="12">
    <source>
        <dbReference type="Pfam" id="PF08264"/>
    </source>
</evidence>